<dbReference type="SUPFAM" id="SSF53756">
    <property type="entry name" value="UDP-Glycosyltransferase/glycogen phosphorylase"/>
    <property type="match status" value="1"/>
</dbReference>
<dbReference type="Gene3D" id="3.40.50.2000">
    <property type="entry name" value="Glycogen Phosphorylase B"/>
    <property type="match status" value="2"/>
</dbReference>
<feature type="domain" description="Glycosyltransferase subfamily 4-like N-terminal" evidence="2">
    <location>
        <begin position="90"/>
        <end position="199"/>
    </location>
</feature>
<dbReference type="PANTHER" id="PTHR45947">
    <property type="entry name" value="SULFOQUINOVOSYL TRANSFERASE SQD2"/>
    <property type="match status" value="1"/>
</dbReference>
<dbReference type="PANTHER" id="PTHR45947:SF3">
    <property type="entry name" value="SULFOQUINOVOSYL TRANSFERASE SQD2"/>
    <property type="match status" value="1"/>
</dbReference>
<evidence type="ECO:0000313" key="3">
    <source>
        <dbReference type="EMBL" id="CUP13178.1"/>
    </source>
</evidence>
<dbReference type="Proteomes" id="UP000095576">
    <property type="component" value="Unassembled WGS sequence"/>
</dbReference>
<proteinExistence type="predicted"/>
<evidence type="ECO:0000259" key="2">
    <source>
        <dbReference type="Pfam" id="PF13439"/>
    </source>
</evidence>
<dbReference type="InterPro" id="IPR050194">
    <property type="entry name" value="Glycosyltransferase_grp1"/>
</dbReference>
<dbReference type="AlphaFoldDB" id="A0A174KTM8"/>
<evidence type="ECO:0000259" key="1">
    <source>
        <dbReference type="Pfam" id="PF00534"/>
    </source>
</evidence>
<feature type="domain" description="Glycosyl transferase family 1" evidence="1">
    <location>
        <begin position="208"/>
        <end position="355"/>
    </location>
</feature>
<sequence length="399" mass="45176">MHILILPMYYPEKDSSPHRGYMFFEQAMQLAKSGCRTGLAFTEQRPLKNFTWKRFRKESHFQISAEDNGSFVTMRMHAWNPKLSTRAGGIIWSLLTVLLVRKYIRTYGRPDLIHAHFGTWAGYAAQLVYKWYKIPYVITEHASSINGNQTTPSQAVILKKAYSEARKIICVGTKLKRSLCAYVSDPDKVTVIPNFVDTNTFAFSPHRTEKEKHFTFISIGNLNKRKGFWDLLTAFHWAFKDMPHVSLIIAGDGEEMQSLKEQIQSLHLEEQVKLTGRLSREELSGLLGTCDAFVLASFAETFGIVFIEAMATGLPAIGTVCGGPEDIITPESGFLIRPGNVDALAAKMKTLYDTYESFDKEKIRQSIVSRFDFQLAGQKLRQVYSEALEMSKPPKASES</sequence>
<dbReference type="EC" id="2.4.1.11" evidence="3"/>
<organism evidence="3 4">
    <name type="scientific">Bacteroides thetaiotaomicron</name>
    <dbReference type="NCBI Taxonomy" id="818"/>
    <lineage>
        <taxon>Bacteria</taxon>
        <taxon>Pseudomonadati</taxon>
        <taxon>Bacteroidota</taxon>
        <taxon>Bacteroidia</taxon>
        <taxon>Bacteroidales</taxon>
        <taxon>Bacteroidaceae</taxon>
        <taxon>Bacteroides</taxon>
    </lineage>
</organism>
<keyword evidence="3" id="KW-0808">Transferase</keyword>
<evidence type="ECO:0000313" key="4">
    <source>
        <dbReference type="Proteomes" id="UP000095576"/>
    </source>
</evidence>
<dbReference type="RefSeq" id="WP_055298933.1">
    <property type="nucleotide sequence ID" value="NZ_CZAP01000003.1"/>
</dbReference>
<accession>A0A174KTM8</accession>
<dbReference type="EMBL" id="CZAP01000003">
    <property type="protein sequence ID" value="CUP13178.1"/>
    <property type="molecule type" value="Genomic_DNA"/>
</dbReference>
<gene>
    <name evidence="3" type="ORF">ERS852511_01204</name>
</gene>
<name>A0A174KTM8_BACT4</name>
<dbReference type="InterPro" id="IPR028098">
    <property type="entry name" value="Glyco_trans_4-like_N"/>
</dbReference>
<dbReference type="CDD" id="cd03798">
    <property type="entry name" value="GT4_WlbH-like"/>
    <property type="match status" value="1"/>
</dbReference>
<dbReference type="Pfam" id="PF00534">
    <property type="entry name" value="Glycos_transf_1"/>
    <property type="match status" value="1"/>
</dbReference>
<keyword evidence="3" id="KW-0328">Glycosyltransferase</keyword>
<dbReference type="InterPro" id="IPR001296">
    <property type="entry name" value="Glyco_trans_1"/>
</dbReference>
<reference evidence="3 4" key="1">
    <citation type="submission" date="2015-09" db="EMBL/GenBank/DDBJ databases">
        <authorList>
            <consortium name="Pathogen Informatics"/>
        </authorList>
    </citation>
    <scope>NUCLEOTIDE SEQUENCE [LARGE SCALE GENOMIC DNA]</scope>
    <source>
        <strain evidence="3 4">2789STDY5834899</strain>
    </source>
</reference>
<dbReference type="GO" id="GO:0004373">
    <property type="term" value="F:alpha-1,4-glucan glucosyltransferase (UDP-glucose donor) activity"/>
    <property type="evidence" value="ECO:0007669"/>
    <property type="project" value="UniProtKB-EC"/>
</dbReference>
<protein>
    <submittedName>
        <fullName evidence="3">Glycosyltransferase</fullName>
        <ecNumber evidence="3">2.4.1.11</ecNumber>
    </submittedName>
</protein>
<dbReference type="Pfam" id="PF13439">
    <property type="entry name" value="Glyco_transf_4"/>
    <property type="match status" value="1"/>
</dbReference>